<proteinExistence type="predicted"/>
<dbReference type="EMBL" id="CP032694">
    <property type="protein sequence ID" value="AYG58316.1"/>
    <property type="molecule type" value="Genomic_DNA"/>
</dbReference>
<dbReference type="OrthoDB" id="8226460at2"/>
<gene>
    <name evidence="1" type="ORF">CCGE525_05415</name>
</gene>
<accession>A0A387FU02</accession>
<evidence type="ECO:0000313" key="1">
    <source>
        <dbReference type="EMBL" id="AYG58316.1"/>
    </source>
</evidence>
<sequence>MVEIFSKRDGPRREDVQVKRLIEQNRGVITKLADQLSNGRYSELRKPRPKPQAEGLIIHIGDSHKPEPHPEPRVRVTANGRVVAVDIESGRQLAHFGDIRDRKGTKVFILATSANGFIAPLEDDLVRLLADVDGVAIGSSYSNTELASDIGQRIDILPEM</sequence>
<dbReference type="Proteomes" id="UP000282195">
    <property type="component" value="Chromosome"/>
</dbReference>
<keyword evidence="2" id="KW-1185">Reference proteome</keyword>
<dbReference type="KEGG" id="rjg:CCGE525_05415"/>
<organism evidence="1 2">
    <name type="scientific">Rhizobium jaguaris</name>
    <dbReference type="NCBI Taxonomy" id="1312183"/>
    <lineage>
        <taxon>Bacteria</taxon>
        <taxon>Pseudomonadati</taxon>
        <taxon>Pseudomonadota</taxon>
        <taxon>Alphaproteobacteria</taxon>
        <taxon>Hyphomicrobiales</taxon>
        <taxon>Rhizobiaceae</taxon>
        <taxon>Rhizobium/Agrobacterium group</taxon>
        <taxon>Rhizobium</taxon>
    </lineage>
</organism>
<reference evidence="1 2" key="1">
    <citation type="submission" date="2018-10" db="EMBL/GenBank/DDBJ databases">
        <title>Rhizobium etli, R. leguminosarum and a new Rhizobium genospecies from Phaseolus dumosus.</title>
        <authorList>
            <person name="Ramirez-Puebla S.T."/>
            <person name="Rogel-Hernandez M.A."/>
            <person name="Guerrero G."/>
            <person name="Ormeno-Orrillo E."/>
            <person name="Martinez-Romero J.C."/>
            <person name="Negrete-Yankelevich S."/>
            <person name="Martinez-Romero E."/>
        </authorList>
    </citation>
    <scope>NUCLEOTIDE SEQUENCE [LARGE SCALE GENOMIC DNA]</scope>
    <source>
        <strain evidence="1 2">CCGE525</strain>
    </source>
</reference>
<protein>
    <submittedName>
        <fullName evidence="1">Uncharacterized protein</fullName>
    </submittedName>
</protein>
<evidence type="ECO:0000313" key="2">
    <source>
        <dbReference type="Proteomes" id="UP000282195"/>
    </source>
</evidence>
<name>A0A387FU02_9HYPH</name>
<dbReference type="AlphaFoldDB" id="A0A387FU02"/>
<dbReference type="RefSeq" id="WP_120703393.1">
    <property type="nucleotide sequence ID" value="NZ_CP032694.1"/>
</dbReference>